<dbReference type="OrthoDB" id="21678at2759"/>
<dbReference type="STRING" id="914234.M2RKR2"/>
<evidence type="ECO:0000256" key="1">
    <source>
        <dbReference type="SAM" id="MobiDB-lite"/>
    </source>
</evidence>
<feature type="compositionally biased region" description="Basic and acidic residues" evidence="1">
    <location>
        <begin position="98"/>
        <end position="108"/>
    </location>
</feature>
<feature type="region of interest" description="Disordered" evidence="1">
    <location>
        <begin position="196"/>
        <end position="261"/>
    </location>
</feature>
<dbReference type="GO" id="GO:0031048">
    <property type="term" value="P:regulatory ncRNA-mediated heterochromatin formation"/>
    <property type="evidence" value="ECO:0007669"/>
    <property type="project" value="TreeGrafter"/>
</dbReference>
<dbReference type="InterPro" id="IPR013243">
    <property type="entry name" value="SCA7_dom"/>
</dbReference>
<sequence length="353" mass="37715">MTLKLKPSQSPPASPFSWDNASASPSPSKSAGIASSPPTSWLSARDMKMFGSSPLELSEIGLVKCKDCGKTVLRSAILEHADNCAKIRTGGKKGTKGKVGEADADSTKKGKKRKAEDDEPDDPSQPKKKKPATKVTKGRFKGPVDYDKQCGVINDKNLPCSRSLTCKSHSMGAKRAVQGRSKPYDELLLEWNRLNNPNWVEPVKRPTKQEKKEQKEKEKAEKKRQMAEAAATTGDPTKKGASAATGQTGPKKGKKAGGATTAAAVLAAASAANGEDAEENLDDLDSEAEVDSLIRAVRIAQERAVIAVPLAVPADSGSWFVARRERLRNCRDLLAQALMPSRTSTTPGVARLA</sequence>
<feature type="region of interest" description="Disordered" evidence="1">
    <location>
        <begin position="84"/>
        <end position="148"/>
    </location>
</feature>
<evidence type="ECO:0000313" key="3">
    <source>
        <dbReference type="EMBL" id="EMD39052.1"/>
    </source>
</evidence>
<dbReference type="AlphaFoldDB" id="M2RKR2"/>
<dbReference type="EMBL" id="KB445794">
    <property type="protein sequence ID" value="EMD39052.1"/>
    <property type="molecule type" value="Genomic_DNA"/>
</dbReference>
<feature type="compositionally biased region" description="Low complexity" evidence="1">
    <location>
        <begin position="21"/>
        <end position="38"/>
    </location>
</feature>
<organism evidence="3 4">
    <name type="scientific">Ceriporiopsis subvermispora (strain B)</name>
    <name type="common">White-rot fungus</name>
    <name type="synonym">Gelatoporia subvermispora</name>
    <dbReference type="NCBI Taxonomy" id="914234"/>
    <lineage>
        <taxon>Eukaryota</taxon>
        <taxon>Fungi</taxon>
        <taxon>Dikarya</taxon>
        <taxon>Basidiomycota</taxon>
        <taxon>Agaricomycotina</taxon>
        <taxon>Agaricomycetes</taxon>
        <taxon>Polyporales</taxon>
        <taxon>Gelatoporiaceae</taxon>
        <taxon>Gelatoporia</taxon>
    </lineage>
</organism>
<accession>M2RKR2</accession>
<dbReference type="HOGENOM" id="CLU_042084_0_0_1"/>
<dbReference type="Proteomes" id="UP000016930">
    <property type="component" value="Unassembled WGS sequence"/>
</dbReference>
<dbReference type="Pfam" id="PF08313">
    <property type="entry name" value="SCA7"/>
    <property type="match status" value="1"/>
</dbReference>
<feature type="region of interest" description="Disordered" evidence="1">
    <location>
        <begin position="161"/>
        <end position="180"/>
    </location>
</feature>
<dbReference type="InterPro" id="IPR037804">
    <property type="entry name" value="SGF73"/>
</dbReference>
<dbReference type="GO" id="GO:1904802">
    <property type="term" value="P:RITS complex assembly"/>
    <property type="evidence" value="ECO:0007669"/>
    <property type="project" value="TreeGrafter"/>
</dbReference>
<dbReference type="PROSITE" id="PS51505">
    <property type="entry name" value="SCA7"/>
    <property type="match status" value="1"/>
</dbReference>
<feature type="compositionally biased region" description="Basic and acidic residues" evidence="1">
    <location>
        <begin position="202"/>
        <end position="226"/>
    </location>
</feature>
<keyword evidence="4" id="KW-1185">Reference proteome</keyword>
<gene>
    <name evidence="3" type="ORF">CERSUDRAFT_151939</name>
</gene>
<name>M2RKR2_CERS8</name>
<feature type="domain" description="SCA7" evidence="2">
    <location>
        <begin position="137"/>
        <end position="203"/>
    </location>
</feature>
<evidence type="ECO:0000313" key="4">
    <source>
        <dbReference type="Proteomes" id="UP000016930"/>
    </source>
</evidence>
<dbReference type="PANTHER" id="PTHR47805:SF1">
    <property type="entry name" value="SAGA-ASSOCIATED FACTOR 73"/>
    <property type="match status" value="1"/>
</dbReference>
<dbReference type="Gene3D" id="6.10.140.1270">
    <property type="match status" value="1"/>
</dbReference>
<protein>
    <recommendedName>
        <fullName evidence="2">SCA7 domain-containing protein</fullName>
    </recommendedName>
</protein>
<feature type="compositionally biased region" description="Basic residues" evidence="1">
    <location>
        <begin position="126"/>
        <end position="140"/>
    </location>
</feature>
<dbReference type="GO" id="GO:0000124">
    <property type="term" value="C:SAGA complex"/>
    <property type="evidence" value="ECO:0007669"/>
    <property type="project" value="InterPro"/>
</dbReference>
<reference evidence="3 4" key="1">
    <citation type="journal article" date="2012" name="Proc. Natl. Acad. Sci. U.S.A.">
        <title>Comparative genomics of Ceriporiopsis subvermispora and Phanerochaete chrysosporium provide insight into selective ligninolysis.</title>
        <authorList>
            <person name="Fernandez-Fueyo E."/>
            <person name="Ruiz-Duenas F.J."/>
            <person name="Ferreira P."/>
            <person name="Floudas D."/>
            <person name="Hibbett D.S."/>
            <person name="Canessa P."/>
            <person name="Larrondo L.F."/>
            <person name="James T.Y."/>
            <person name="Seelenfreund D."/>
            <person name="Lobos S."/>
            <person name="Polanco R."/>
            <person name="Tello M."/>
            <person name="Honda Y."/>
            <person name="Watanabe T."/>
            <person name="Watanabe T."/>
            <person name="Ryu J.S."/>
            <person name="Kubicek C.P."/>
            <person name="Schmoll M."/>
            <person name="Gaskell J."/>
            <person name="Hammel K.E."/>
            <person name="St John F.J."/>
            <person name="Vanden Wymelenberg A."/>
            <person name="Sabat G."/>
            <person name="Splinter BonDurant S."/>
            <person name="Syed K."/>
            <person name="Yadav J.S."/>
            <person name="Doddapaneni H."/>
            <person name="Subramanian V."/>
            <person name="Lavin J.L."/>
            <person name="Oguiza J.A."/>
            <person name="Perez G."/>
            <person name="Pisabarro A.G."/>
            <person name="Ramirez L."/>
            <person name="Santoyo F."/>
            <person name="Master E."/>
            <person name="Coutinho P.M."/>
            <person name="Henrissat B."/>
            <person name="Lombard V."/>
            <person name="Magnuson J.K."/>
            <person name="Kuees U."/>
            <person name="Hori C."/>
            <person name="Igarashi K."/>
            <person name="Samejima M."/>
            <person name="Held B.W."/>
            <person name="Barry K.W."/>
            <person name="LaButti K.M."/>
            <person name="Lapidus A."/>
            <person name="Lindquist E.A."/>
            <person name="Lucas S.M."/>
            <person name="Riley R."/>
            <person name="Salamov A.A."/>
            <person name="Hoffmeister D."/>
            <person name="Schwenk D."/>
            <person name="Hadar Y."/>
            <person name="Yarden O."/>
            <person name="de Vries R.P."/>
            <person name="Wiebenga A."/>
            <person name="Stenlid J."/>
            <person name="Eastwood D."/>
            <person name="Grigoriev I.V."/>
            <person name="Berka R.M."/>
            <person name="Blanchette R.A."/>
            <person name="Kersten P."/>
            <person name="Martinez A.T."/>
            <person name="Vicuna R."/>
            <person name="Cullen D."/>
        </authorList>
    </citation>
    <scope>NUCLEOTIDE SEQUENCE [LARGE SCALE GENOMIC DNA]</scope>
    <source>
        <strain evidence="3 4">B</strain>
    </source>
</reference>
<proteinExistence type="predicted"/>
<evidence type="ECO:0000259" key="2">
    <source>
        <dbReference type="PROSITE" id="PS51505"/>
    </source>
</evidence>
<dbReference type="GO" id="GO:0006357">
    <property type="term" value="P:regulation of transcription by RNA polymerase II"/>
    <property type="evidence" value="ECO:0007669"/>
    <property type="project" value="TreeGrafter"/>
</dbReference>
<feature type="region of interest" description="Disordered" evidence="1">
    <location>
        <begin position="1"/>
        <end position="44"/>
    </location>
</feature>
<dbReference type="PANTHER" id="PTHR47805">
    <property type="entry name" value="SAGA-ASSOCIATED FACTOR 73"/>
    <property type="match status" value="1"/>
</dbReference>